<gene>
    <name evidence="2" type="ORF">EVAR_20889_1</name>
</gene>
<keyword evidence="3" id="KW-1185">Reference proteome</keyword>
<dbReference type="EMBL" id="BGZK01000233">
    <property type="protein sequence ID" value="GBP30437.1"/>
    <property type="molecule type" value="Genomic_DNA"/>
</dbReference>
<feature type="compositionally biased region" description="Low complexity" evidence="1">
    <location>
        <begin position="7"/>
        <end position="17"/>
    </location>
</feature>
<evidence type="ECO:0000256" key="1">
    <source>
        <dbReference type="SAM" id="MobiDB-lite"/>
    </source>
</evidence>
<evidence type="ECO:0000313" key="3">
    <source>
        <dbReference type="Proteomes" id="UP000299102"/>
    </source>
</evidence>
<reference evidence="2 3" key="1">
    <citation type="journal article" date="2019" name="Commun. Biol.">
        <title>The bagworm genome reveals a unique fibroin gene that provides high tensile strength.</title>
        <authorList>
            <person name="Kono N."/>
            <person name="Nakamura H."/>
            <person name="Ohtoshi R."/>
            <person name="Tomita M."/>
            <person name="Numata K."/>
            <person name="Arakawa K."/>
        </authorList>
    </citation>
    <scope>NUCLEOTIDE SEQUENCE [LARGE SCALE GENOMIC DNA]</scope>
</reference>
<feature type="compositionally biased region" description="Basic residues" evidence="1">
    <location>
        <begin position="18"/>
        <end position="31"/>
    </location>
</feature>
<proteinExistence type="predicted"/>
<accession>A0A4C1UWP1</accession>
<protein>
    <submittedName>
        <fullName evidence="2">Uncharacterized protein</fullName>
    </submittedName>
</protein>
<evidence type="ECO:0000313" key="2">
    <source>
        <dbReference type="EMBL" id="GBP30437.1"/>
    </source>
</evidence>
<feature type="compositionally biased region" description="Basic residues" evidence="1">
    <location>
        <begin position="39"/>
        <end position="48"/>
    </location>
</feature>
<organism evidence="2 3">
    <name type="scientific">Eumeta variegata</name>
    <name type="common">Bagworm moth</name>
    <name type="synonym">Eumeta japonica</name>
    <dbReference type="NCBI Taxonomy" id="151549"/>
    <lineage>
        <taxon>Eukaryota</taxon>
        <taxon>Metazoa</taxon>
        <taxon>Ecdysozoa</taxon>
        <taxon>Arthropoda</taxon>
        <taxon>Hexapoda</taxon>
        <taxon>Insecta</taxon>
        <taxon>Pterygota</taxon>
        <taxon>Neoptera</taxon>
        <taxon>Endopterygota</taxon>
        <taxon>Lepidoptera</taxon>
        <taxon>Glossata</taxon>
        <taxon>Ditrysia</taxon>
        <taxon>Tineoidea</taxon>
        <taxon>Psychidae</taxon>
        <taxon>Oiketicinae</taxon>
        <taxon>Eumeta</taxon>
    </lineage>
</organism>
<dbReference type="Proteomes" id="UP000299102">
    <property type="component" value="Unassembled WGS sequence"/>
</dbReference>
<name>A0A4C1UWP1_EUMVA</name>
<sequence>MAMIKGAPARPARARNPSCRRIRASLRRYRAAKAERAARPRAPRHRPRSSLSHPTDVTCALRRRRPSTTTSGCHRSDDAVPHLIGRFSETTLGSRTRTPRARVRRTDAGVSPRVNIKRVVVLVAAVARESWRIRIALISVTEKRHRGRTIFLRPESRGRINRALSSAAFHYEQ</sequence>
<comment type="caution">
    <text evidence="2">The sequence shown here is derived from an EMBL/GenBank/DDBJ whole genome shotgun (WGS) entry which is preliminary data.</text>
</comment>
<feature type="region of interest" description="Disordered" evidence="1">
    <location>
        <begin position="1"/>
        <end position="57"/>
    </location>
</feature>
<dbReference type="AlphaFoldDB" id="A0A4C1UWP1"/>